<reference evidence="4 5" key="1">
    <citation type="submission" date="2020-07" db="EMBL/GenBank/DDBJ databases">
        <title>Sequencing the genomes of 1000 actinobacteria strains.</title>
        <authorList>
            <person name="Klenk H.-P."/>
        </authorList>
    </citation>
    <scope>NUCLEOTIDE SEQUENCE [LARGE SCALE GENOMIC DNA]</scope>
    <source>
        <strain evidence="4 5">DSM 22083</strain>
    </source>
</reference>
<dbReference type="CDD" id="cd04301">
    <property type="entry name" value="NAT_SF"/>
    <property type="match status" value="1"/>
</dbReference>
<dbReference type="Proteomes" id="UP000569914">
    <property type="component" value="Unassembled WGS sequence"/>
</dbReference>
<evidence type="ECO:0000313" key="4">
    <source>
        <dbReference type="EMBL" id="NYE75675.1"/>
    </source>
</evidence>
<dbReference type="GO" id="GO:0016747">
    <property type="term" value="F:acyltransferase activity, transferring groups other than amino-acyl groups"/>
    <property type="evidence" value="ECO:0007669"/>
    <property type="project" value="InterPro"/>
</dbReference>
<keyword evidence="1 4" id="KW-0808">Transferase</keyword>
<evidence type="ECO:0000259" key="3">
    <source>
        <dbReference type="PROSITE" id="PS51186"/>
    </source>
</evidence>
<dbReference type="RefSeq" id="WP_179758146.1">
    <property type="nucleotide sequence ID" value="NZ_JACCBU010000001.1"/>
</dbReference>
<dbReference type="Gene3D" id="3.40.630.30">
    <property type="match status" value="1"/>
</dbReference>
<dbReference type="InterPro" id="IPR016181">
    <property type="entry name" value="Acyl_CoA_acyltransferase"/>
</dbReference>
<comment type="caution">
    <text evidence="4">The sequence shown here is derived from an EMBL/GenBank/DDBJ whole genome shotgun (WGS) entry which is preliminary data.</text>
</comment>
<dbReference type="InterPro" id="IPR000182">
    <property type="entry name" value="GNAT_dom"/>
</dbReference>
<dbReference type="Pfam" id="PF13673">
    <property type="entry name" value="Acetyltransf_10"/>
    <property type="match status" value="1"/>
</dbReference>
<name>A0A7Y9LG53_9ACTN</name>
<dbReference type="SUPFAM" id="SSF55729">
    <property type="entry name" value="Acyl-CoA N-acyltransferases (Nat)"/>
    <property type="match status" value="1"/>
</dbReference>
<feature type="domain" description="N-acetyltransferase" evidence="3">
    <location>
        <begin position="1"/>
        <end position="95"/>
    </location>
</feature>
<dbReference type="PROSITE" id="PS51186">
    <property type="entry name" value="GNAT"/>
    <property type="match status" value="1"/>
</dbReference>
<protein>
    <submittedName>
        <fullName evidence="4">Putative GNAT family acetyltransferase</fullName>
    </submittedName>
</protein>
<evidence type="ECO:0000256" key="2">
    <source>
        <dbReference type="ARBA" id="ARBA00023315"/>
    </source>
</evidence>
<dbReference type="AlphaFoldDB" id="A0A7Y9LG53"/>
<keyword evidence="5" id="KW-1185">Reference proteome</keyword>
<accession>A0A7Y9LG53</accession>
<dbReference type="InterPro" id="IPR050832">
    <property type="entry name" value="Bact_Acetyltransf"/>
</dbReference>
<proteinExistence type="predicted"/>
<dbReference type="PANTHER" id="PTHR43877">
    <property type="entry name" value="AMINOALKYLPHOSPHONATE N-ACETYLTRANSFERASE-RELATED-RELATED"/>
    <property type="match status" value="1"/>
</dbReference>
<evidence type="ECO:0000256" key="1">
    <source>
        <dbReference type="ARBA" id="ARBA00022679"/>
    </source>
</evidence>
<organism evidence="4 5">
    <name type="scientific">Microlunatus parietis</name>
    <dbReference type="NCBI Taxonomy" id="682979"/>
    <lineage>
        <taxon>Bacteria</taxon>
        <taxon>Bacillati</taxon>
        <taxon>Actinomycetota</taxon>
        <taxon>Actinomycetes</taxon>
        <taxon>Propionibacteriales</taxon>
        <taxon>Propionibacteriaceae</taxon>
        <taxon>Microlunatus</taxon>
    </lineage>
</organism>
<gene>
    <name evidence="4" type="ORF">BKA15_007004</name>
</gene>
<dbReference type="EMBL" id="JACCBU010000001">
    <property type="protein sequence ID" value="NYE75675.1"/>
    <property type="molecule type" value="Genomic_DNA"/>
</dbReference>
<sequence>MAWVALVPRVPRPGKLNRLSADIQSVFVRPEHRGQGIGSALVEAATAHALRLGALHVTVHSGRRAVPVYERLGFVSSPELAEFVGDHFPEVRFAADVAGGQGMLARILSKRHNINCEVIDPRGWVLKGVAHRALPYTADLADYYDLIIGLHPDQALRPVVESAAAVPVLVLPCCNFWSPGTKLGRDALLAAISEHHRATGGTAEPVTLGFEGPMNRGLVLRPPSR</sequence>
<keyword evidence="2" id="KW-0012">Acyltransferase</keyword>
<evidence type="ECO:0000313" key="5">
    <source>
        <dbReference type="Proteomes" id="UP000569914"/>
    </source>
</evidence>